<evidence type="ECO:0000256" key="1">
    <source>
        <dbReference type="ARBA" id="ARBA00004123"/>
    </source>
</evidence>
<keyword evidence="4" id="KW-0804">Transcription</keyword>
<dbReference type="InterPro" id="IPR038945">
    <property type="entry name" value="MBD13-like"/>
</dbReference>
<dbReference type="PROSITE" id="PS50982">
    <property type="entry name" value="MBD"/>
    <property type="match status" value="1"/>
</dbReference>
<evidence type="ECO:0000256" key="3">
    <source>
        <dbReference type="ARBA" id="ARBA00023125"/>
    </source>
</evidence>
<dbReference type="GO" id="GO:0003677">
    <property type="term" value="F:DNA binding"/>
    <property type="evidence" value="ECO:0007669"/>
    <property type="project" value="UniProtKB-KW"/>
</dbReference>
<organism evidence="7">
    <name type="scientific">Aegilops tauschii</name>
    <name type="common">Tausch's goatgrass</name>
    <name type="synonym">Aegilops squarrosa</name>
    <dbReference type="NCBI Taxonomy" id="37682"/>
    <lineage>
        <taxon>Eukaryota</taxon>
        <taxon>Viridiplantae</taxon>
        <taxon>Streptophyta</taxon>
        <taxon>Embryophyta</taxon>
        <taxon>Tracheophyta</taxon>
        <taxon>Spermatophyta</taxon>
        <taxon>Magnoliopsida</taxon>
        <taxon>Liliopsida</taxon>
        <taxon>Poales</taxon>
        <taxon>Poaceae</taxon>
        <taxon>BOP clade</taxon>
        <taxon>Pooideae</taxon>
        <taxon>Triticodae</taxon>
        <taxon>Triticeae</taxon>
        <taxon>Triticinae</taxon>
        <taxon>Aegilops</taxon>
    </lineage>
</organism>
<keyword evidence="2" id="KW-0805">Transcription regulation</keyword>
<sequence>MAHKLMLMVMSDREKQGKRLMAAEKPIIKAHHLGNDNIEYYTCPITSMMSMMKNKVTQYRRFEKRVIKGRSTCGDVKTLQGNYSWIPEGWAMEIRAEGEGVNKKIFKFFVHKSSGVRFTNKDDLEAFEKIVRVPKVPLPSKEDGSKQDVSKKDVLLFEEPIKKRKTPRACKDPDAVECDTSSQDNMIAQLDFYTERLSAGWVKETYFRPGKKNKKDTYFTAPSSSEYLVFRTKKDATKYFWTGERPKDSWKPTKSVTKKYKDLIVTDADEKDLDGQHEPKEKKPKTTSTEADEAMTCSHARLLGIC</sequence>
<name>M8BH21_AEGTA</name>
<dbReference type="InterPro" id="IPR001739">
    <property type="entry name" value="Methyl_CpG_DNA-bd"/>
</dbReference>
<dbReference type="EnsemblPlants" id="EMT06038">
    <property type="protein sequence ID" value="EMT06038"/>
    <property type="gene ID" value="F775_23953"/>
</dbReference>
<dbReference type="SUPFAM" id="SSF54171">
    <property type="entry name" value="DNA-binding domain"/>
    <property type="match status" value="1"/>
</dbReference>
<dbReference type="AlphaFoldDB" id="M8BH21"/>
<dbReference type="GO" id="GO:0005634">
    <property type="term" value="C:nucleus"/>
    <property type="evidence" value="ECO:0007669"/>
    <property type="project" value="UniProtKB-SubCell"/>
</dbReference>
<keyword evidence="5" id="KW-0539">Nucleus</keyword>
<accession>M8BH21</accession>
<protein>
    <submittedName>
        <fullName evidence="7">Uncharacterized protein</fullName>
    </submittedName>
</protein>
<dbReference type="PANTHER" id="PTHR34067">
    <property type="entry name" value="OS04G0193200 PROTEIN"/>
    <property type="match status" value="1"/>
</dbReference>
<evidence type="ECO:0000256" key="4">
    <source>
        <dbReference type="ARBA" id="ARBA00023163"/>
    </source>
</evidence>
<dbReference type="PANTHER" id="PTHR34067:SF25">
    <property type="entry name" value="OS04G0193200 PROTEIN"/>
    <property type="match status" value="1"/>
</dbReference>
<dbReference type="InterPro" id="IPR016177">
    <property type="entry name" value="DNA-bd_dom_sf"/>
</dbReference>
<evidence type="ECO:0000256" key="2">
    <source>
        <dbReference type="ARBA" id="ARBA00023015"/>
    </source>
</evidence>
<evidence type="ECO:0000313" key="7">
    <source>
        <dbReference type="EnsemblPlants" id="EMT06038"/>
    </source>
</evidence>
<evidence type="ECO:0000256" key="6">
    <source>
        <dbReference type="SAM" id="MobiDB-lite"/>
    </source>
</evidence>
<evidence type="ECO:0000256" key="5">
    <source>
        <dbReference type="ARBA" id="ARBA00023242"/>
    </source>
</evidence>
<dbReference type="Gene3D" id="3.30.890.10">
    <property type="entry name" value="Methyl-cpg-binding Protein 2, Chain A"/>
    <property type="match status" value="1"/>
</dbReference>
<keyword evidence="3" id="KW-0238">DNA-binding</keyword>
<comment type="subcellular location">
    <subcellularLocation>
        <location evidence="1">Nucleus</location>
    </subcellularLocation>
</comment>
<proteinExistence type="predicted"/>
<reference evidence="7" key="1">
    <citation type="submission" date="2015-06" db="UniProtKB">
        <authorList>
            <consortium name="EnsemblPlants"/>
        </authorList>
    </citation>
    <scope>IDENTIFICATION</scope>
</reference>
<feature type="region of interest" description="Disordered" evidence="6">
    <location>
        <begin position="268"/>
        <end position="293"/>
    </location>
</feature>